<dbReference type="SUPFAM" id="SSF53383">
    <property type="entry name" value="PLP-dependent transferases"/>
    <property type="match status" value="1"/>
</dbReference>
<accession>A0A644ZES7</accession>
<keyword evidence="1" id="KW-0812">Transmembrane</keyword>
<dbReference type="PIRSF" id="PIRSF000390">
    <property type="entry name" value="PLP_StrS"/>
    <property type="match status" value="1"/>
</dbReference>
<gene>
    <name evidence="2" type="primary">perA_3</name>
    <name evidence="2" type="ORF">SDC9_86013</name>
</gene>
<proteinExistence type="predicted"/>
<dbReference type="Gene3D" id="3.90.1150.10">
    <property type="entry name" value="Aspartate Aminotransferase, domain 1"/>
    <property type="match status" value="1"/>
</dbReference>
<keyword evidence="1" id="KW-0472">Membrane</keyword>
<name>A0A644ZES7_9ZZZZ</name>
<dbReference type="NCBIfam" id="TIGR04181">
    <property type="entry name" value="NHT_00031"/>
    <property type="match status" value="1"/>
</dbReference>
<sequence length="383" mass="42612">MNKQQIRNTLRFIKQLYPGENPVPLHAPRFLGNEKKYLGECIDSTLVSYVGGFVTDFEEHIKRLTGVRNAVAIVSGTAALHMVLLAAGIGAGDEVVTQSLTFAATAAGIRHSGAMPVFVDVDRETMGMSPESLKRWLRKNTVVSGGKLVDTATGSRVAAVMPMHSFGHPVRIDEIAEICDDFGILLIEDAAESIGSRYKAKYTGTFGKASILSFNGNKPVTTGGGGMILTDDDELAARARHISTTAKRKHRWEFYHDEVGYNLRMPNVNAAIGCAQMELFSRTFDNKRETARRYSEFFAAEGIEFFKEPKDAVSNYWLNAILLEDRAARDEFLGESNDSGVQTRPIWVLMHKLPPYERCRRSEVPVSEWFEERTVNIPSSVRL</sequence>
<dbReference type="Pfam" id="PF01041">
    <property type="entry name" value="DegT_DnrJ_EryC1"/>
    <property type="match status" value="1"/>
</dbReference>
<dbReference type="PANTHER" id="PTHR30244:SF30">
    <property type="entry name" value="BLR5990 PROTEIN"/>
    <property type="match status" value="1"/>
</dbReference>
<dbReference type="Gene3D" id="3.40.640.10">
    <property type="entry name" value="Type I PLP-dependent aspartate aminotransferase-like (Major domain)"/>
    <property type="match status" value="1"/>
</dbReference>
<organism evidence="2">
    <name type="scientific">bioreactor metagenome</name>
    <dbReference type="NCBI Taxonomy" id="1076179"/>
    <lineage>
        <taxon>unclassified sequences</taxon>
        <taxon>metagenomes</taxon>
        <taxon>ecological metagenomes</taxon>
    </lineage>
</organism>
<protein>
    <submittedName>
        <fullName evidence="2">GDP-perosamine synthase</fullName>
        <ecNumber evidence="2">2.6.1.102</ecNumber>
    </submittedName>
</protein>
<dbReference type="InterPro" id="IPR026385">
    <property type="entry name" value="LegC-like"/>
</dbReference>
<dbReference type="InterPro" id="IPR015424">
    <property type="entry name" value="PyrdxlP-dep_Trfase"/>
</dbReference>
<dbReference type="InterPro" id="IPR015422">
    <property type="entry name" value="PyrdxlP-dep_Trfase_small"/>
</dbReference>
<keyword evidence="2" id="KW-0808">Transferase</keyword>
<reference evidence="2" key="1">
    <citation type="submission" date="2019-08" db="EMBL/GenBank/DDBJ databases">
        <authorList>
            <person name="Kucharzyk K."/>
            <person name="Murdoch R.W."/>
            <person name="Higgins S."/>
            <person name="Loffler F."/>
        </authorList>
    </citation>
    <scope>NUCLEOTIDE SEQUENCE</scope>
</reference>
<evidence type="ECO:0000313" key="2">
    <source>
        <dbReference type="EMBL" id="MPM39380.1"/>
    </source>
</evidence>
<dbReference type="EC" id="2.6.1.102" evidence="2"/>
<keyword evidence="2" id="KW-0032">Aminotransferase</keyword>
<dbReference type="AlphaFoldDB" id="A0A644ZES7"/>
<dbReference type="GO" id="GO:0102933">
    <property type="term" value="F:GDP-4-dehydro-6-deoxy-D-mannose-4-aminotransferase activity"/>
    <property type="evidence" value="ECO:0007669"/>
    <property type="project" value="UniProtKB-EC"/>
</dbReference>
<dbReference type="InterPro" id="IPR015421">
    <property type="entry name" value="PyrdxlP-dep_Trfase_major"/>
</dbReference>
<feature type="transmembrane region" description="Helical" evidence="1">
    <location>
        <begin position="70"/>
        <end position="91"/>
    </location>
</feature>
<dbReference type="CDD" id="cd00616">
    <property type="entry name" value="AHBA_syn"/>
    <property type="match status" value="1"/>
</dbReference>
<dbReference type="GO" id="GO:0030170">
    <property type="term" value="F:pyridoxal phosphate binding"/>
    <property type="evidence" value="ECO:0007669"/>
    <property type="project" value="TreeGrafter"/>
</dbReference>
<dbReference type="PANTHER" id="PTHR30244">
    <property type="entry name" value="TRANSAMINASE"/>
    <property type="match status" value="1"/>
</dbReference>
<dbReference type="InterPro" id="IPR000653">
    <property type="entry name" value="DegT/StrS_aminotransferase"/>
</dbReference>
<dbReference type="GO" id="GO:0000271">
    <property type="term" value="P:polysaccharide biosynthetic process"/>
    <property type="evidence" value="ECO:0007669"/>
    <property type="project" value="TreeGrafter"/>
</dbReference>
<evidence type="ECO:0000256" key="1">
    <source>
        <dbReference type="SAM" id="Phobius"/>
    </source>
</evidence>
<keyword evidence="1" id="KW-1133">Transmembrane helix</keyword>
<comment type="caution">
    <text evidence="2">The sequence shown here is derived from an EMBL/GenBank/DDBJ whole genome shotgun (WGS) entry which is preliminary data.</text>
</comment>
<dbReference type="EMBL" id="VSSQ01008618">
    <property type="protein sequence ID" value="MPM39380.1"/>
    <property type="molecule type" value="Genomic_DNA"/>
</dbReference>